<evidence type="ECO:0000313" key="2">
    <source>
        <dbReference type="EMBL" id="KAK4009259.1"/>
    </source>
</evidence>
<proteinExistence type="predicted"/>
<dbReference type="Proteomes" id="UP001234178">
    <property type="component" value="Unassembled WGS sequence"/>
</dbReference>
<name>A0ABQ9Z8N3_9CRUS</name>
<reference evidence="2 3" key="1">
    <citation type="journal article" date="2023" name="Nucleic Acids Res.">
        <title>The hologenome of Daphnia magna reveals possible DNA methylation and microbiome-mediated evolution of the host genome.</title>
        <authorList>
            <person name="Chaturvedi A."/>
            <person name="Li X."/>
            <person name="Dhandapani V."/>
            <person name="Marshall H."/>
            <person name="Kissane S."/>
            <person name="Cuenca-Cambronero M."/>
            <person name="Asole G."/>
            <person name="Calvet F."/>
            <person name="Ruiz-Romero M."/>
            <person name="Marangio P."/>
            <person name="Guigo R."/>
            <person name="Rago D."/>
            <person name="Mirbahai L."/>
            <person name="Eastwood N."/>
            <person name="Colbourne J.K."/>
            <person name="Zhou J."/>
            <person name="Mallon E."/>
            <person name="Orsini L."/>
        </authorList>
    </citation>
    <scope>NUCLEOTIDE SEQUENCE [LARGE SCALE GENOMIC DNA]</scope>
    <source>
        <strain evidence="2">LRV0_1</strain>
    </source>
</reference>
<accession>A0ABQ9Z8N3</accession>
<feature type="region of interest" description="Disordered" evidence="1">
    <location>
        <begin position="30"/>
        <end position="50"/>
    </location>
</feature>
<evidence type="ECO:0000313" key="3">
    <source>
        <dbReference type="Proteomes" id="UP001234178"/>
    </source>
</evidence>
<protein>
    <submittedName>
        <fullName evidence="2">Uncharacterized protein</fullName>
    </submittedName>
</protein>
<sequence length="77" mass="8868">MAKINIYKDHVENKTLQFVLDMASNIHEESLCSDEGNSQEASKADVTDKEVKEKKETSWVHNYFTKLDGPDSDRSQY</sequence>
<dbReference type="EMBL" id="JAOYFB010000003">
    <property type="protein sequence ID" value="KAK4009259.1"/>
    <property type="molecule type" value="Genomic_DNA"/>
</dbReference>
<gene>
    <name evidence="2" type="ORF">OUZ56_018375</name>
</gene>
<evidence type="ECO:0000256" key="1">
    <source>
        <dbReference type="SAM" id="MobiDB-lite"/>
    </source>
</evidence>
<organism evidence="2 3">
    <name type="scientific">Daphnia magna</name>
    <dbReference type="NCBI Taxonomy" id="35525"/>
    <lineage>
        <taxon>Eukaryota</taxon>
        <taxon>Metazoa</taxon>
        <taxon>Ecdysozoa</taxon>
        <taxon>Arthropoda</taxon>
        <taxon>Crustacea</taxon>
        <taxon>Branchiopoda</taxon>
        <taxon>Diplostraca</taxon>
        <taxon>Cladocera</taxon>
        <taxon>Anomopoda</taxon>
        <taxon>Daphniidae</taxon>
        <taxon>Daphnia</taxon>
    </lineage>
</organism>
<keyword evidence="3" id="KW-1185">Reference proteome</keyword>
<comment type="caution">
    <text evidence="2">The sequence shown here is derived from an EMBL/GenBank/DDBJ whole genome shotgun (WGS) entry which is preliminary data.</text>
</comment>